<proteinExistence type="predicted"/>
<dbReference type="RefSeq" id="WP_319073668.1">
    <property type="nucleotide sequence ID" value="NZ_JAWWMZ010000004.1"/>
</dbReference>
<dbReference type="Proteomes" id="UP001287445">
    <property type="component" value="Unassembled WGS sequence"/>
</dbReference>
<name>A0AAJ2R2Y4_DELAC</name>
<evidence type="ECO:0000313" key="2">
    <source>
        <dbReference type="EMBL" id="MDX4954318.1"/>
    </source>
</evidence>
<feature type="compositionally biased region" description="Low complexity" evidence="1">
    <location>
        <begin position="8"/>
        <end position="19"/>
    </location>
</feature>
<evidence type="ECO:0000313" key="3">
    <source>
        <dbReference type="Proteomes" id="UP001287445"/>
    </source>
</evidence>
<gene>
    <name evidence="2" type="ORF">SGN30_12935</name>
</gene>
<reference evidence="2" key="1">
    <citation type="submission" date="2023-11" db="EMBL/GenBank/DDBJ databases">
        <title>Identification and selenium tolerance of Delftia acidovorans R3-25.</title>
        <authorList>
            <person name="Zhang S."/>
            <person name="Liu Y."/>
            <person name="Guo Y."/>
        </authorList>
    </citation>
    <scope>NUCLEOTIDE SEQUENCE</scope>
    <source>
        <strain evidence="2">R3-25</strain>
    </source>
</reference>
<accession>A0AAJ2R2Y4</accession>
<evidence type="ECO:0000256" key="1">
    <source>
        <dbReference type="SAM" id="MobiDB-lite"/>
    </source>
</evidence>
<protein>
    <submittedName>
        <fullName evidence="2">Uncharacterized protein</fullName>
    </submittedName>
</protein>
<sequence>MDSQTKTAAAHAGPGRAGPVDPHNLNRRNLGADLMRVALLLLVPAIAGCTPDTNPAGGARTQVQRDVESYAIASCLTQQAEPYLKDQGDAWASVIVQRMHGDIDVLAGIAEQVQRENTKGANGDVAVMRDETRPGQGKPLPVLHCGEVIDRPAVRAAIQKAIAALRPSYESR</sequence>
<comment type="caution">
    <text evidence="2">The sequence shown here is derived from an EMBL/GenBank/DDBJ whole genome shotgun (WGS) entry which is preliminary data.</text>
</comment>
<dbReference type="EMBL" id="JAWWMZ010000004">
    <property type="protein sequence ID" value="MDX4954318.1"/>
    <property type="molecule type" value="Genomic_DNA"/>
</dbReference>
<dbReference type="AlphaFoldDB" id="A0AAJ2R2Y4"/>
<organism evidence="2 3">
    <name type="scientific">Delftia acidovorans</name>
    <name type="common">Pseudomonas acidovorans</name>
    <name type="synonym">Comamonas acidovorans</name>
    <dbReference type="NCBI Taxonomy" id="80866"/>
    <lineage>
        <taxon>Bacteria</taxon>
        <taxon>Pseudomonadati</taxon>
        <taxon>Pseudomonadota</taxon>
        <taxon>Betaproteobacteria</taxon>
        <taxon>Burkholderiales</taxon>
        <taxon>Comamonadaceae</taxon>
        <taxon>Delftia</taxon>
    </lineage>
</organism>
<feature type="region of interest" description="Disordered" evidence="1">
    <location>
        <begin position="1"/>
        <end position="24"/>
    </location>
</feature>